<dbReference type="Pfam" id="PF12728">
    <property type="entry name" value="HTH_17"/>
    <property type="match status" value="1"/>
</dbReference>
<feature type="domain" description="Helix-turn-helix" evidence="1">
    <location>
        <begin position="52"/>
        <end position="91"/>
    </location>
</feature>
<dbReference type="Proteomes" id="UP000199242">
    <property type="component" value="Unassembled WGS sequence"/>
</dbReference>
<evidence type="ECO:0000313" key="3">
    <source>
        <dbReference type="Proteomes" id="UP000199242"/>
    </source>
</evidence>
<proteinExistence type="predicted"/>
<reference evidence="2 3" key="1">
    <citation type="submission" date="2016-10" db="EMBL/GenBank/DDBJ databases">
        <authorList>
            <person name="Varghese N."/>
            <person name="Submissions S."/>
        </authorList>
    </citation>
    <scope>NUCLEOTIDE SEQUENCE [LARGE SCALE GENOMIC DNA]</scope>
    <source>
        <strain evidence="2 3">CGMCC 1.10941</strain>
    </source>
</reference>
<evidence type="ECO:0000313" key="2">
    <source>
        <dbReference type="EMBL" id="SDM32863.1"/>
    </source>
</evidence>
<evidence type="ECO:0000259" key="1">
    <source>
        <dbReference type="Pfam" id="PF12728"/>
    </source>
</evidence>
<accession>A0ABY0R2S9</accession>
<keyword evidence="3" id="KW-1185">Reference proteome</keyword>
<gene>
    <name evidence="2" type="ORF">SAMN05216273_1234</name>
</gene>
<dbReference type="EMBL" id="FNHD01000023">
    <property type="protein sequence ID" value="SDM32863.1"/>
    <property type="molecule type" value="Genomic_DNA"/>
</dbReference>
<organism evidence="2 3">
    <name type="scientific">Chryseobacterium taihuense</name>
    <dbReference type="NCBI Taxonomy" id="1141221"/>
    <lineage>
        <taxon>Bacteria</taxon>
        <taxon>Pseudomonadati</taxon>
        <taxon>Bacteroidota</taxon>
        <taxon>Flavobacteriia</taxon>
        <taxon>Flavobacteriales</taxon>
        <taxon>Weeksellaceae</taxon>
        <taxon>Chryseobacterium group</taxon>
        <taxon>Chryseobacterium</taxon>
    </lineage>
</organism>
<dbReference type="InterPro" id="IPR041657">
    <property type="entry name" value="HTH_17"/>
</dbReference>
<name>A0ABY0R2S9_9FLAO</name>
<protein>
    <submittedName>
        <fullName evidence="2">DNA binding domain-containing protein, excisionase family</fullName>
    </submittedName>
</protein>
<sequence>MTRICLRINENDKINILIIPIKGVALPTSLIFLKIKSMKENIYMDLNSLLNYIPLKKSTIYSKVSRKQIPYRKIGKKLIFNKTEINNWINNSGKHIAPEEDFPTLNI</sequence>
<comment type="caution">
    <text evidence="2">The sequence shown here is derived from an EMBL/GenBank/DDBJ whole genome shotgun (WGS) entry which is preliminary data.</text>
</comment>